<evidence type="ECO:0000256" key="3">
    <source>
        <dbReference type="ARBA" id="ARBA00011738"/>
    </source>
</evidence>
<dbReference type="Gene3D" id="1.20.140.10">
    <property type="entry name" value="Butyryl-CoA Dehydrogenase, subunit A, domain 3"/>
    <property type="match status" value="1"/>
</dbReference>
<organism evidence="11 12">
    <name type="scientific">Algoriphagus taiwanensis</name>
    <dbReference type="NCBI Taxonomy" id="1445656"/>
    <lineage>
        <taxon>Bacteria</taxon>
        <taxon>Pseudomonadati</taxon>
        <taxon>Bacteroidota</taxon>
        <taxon>Cytophagia</taxon>
        <taxon>Cytophagales</taxon>
        <taxon>Cyclobacteriaceae</taxon>
        <taxon>Algoriphagus</taxon>
    </lineage>
</organism>
<protein>
    <submittedName>
        <fullName evidence="11">Acyl-CoA dehydrogenase</fullName>
    </submittedName>
</protein>
<evidence type="ECO:0000313" key="11">
    <source>
        <dbReference type="EMBL" id="GMQ32777.1"/>
    </source>
</evidence>
<evidence type="ECO:0000256" key="4">
    <source>
        <dbReference type="ARBA" id="ARBA00022630"/>
    </source>
</evidence>
<dbReference type="Gene3D" id="2.40.110.10">
    <property type="entry name" value="Butyryl-CoA Dehydrogenase, subunit A, domain 2"/>
    <property type="match status" value="1"/>
</dbReference>
<keyword evidence="5 7" id="KW-0274">FAD</keyword>
<dbReference type="InterPro" id="IPR037069">
    <property type="entry name" value="AcylCoA_DH/ox_N_sf"/>
</dbReference>
<comment type="similarity">
    <text evidence="2 7">Belongs to the acyl-CoA dehydrogenase family.</text>
</comment>
<evidence type="ECO:0000259" key="8">
    <source>
        <dbReference type="Pfam" id="PF00441"/>
    </source>
</evidence>
<dbReference type="Pfam" id="PF02771">
    <property type="entry name" value="Acyl-CoA_dh_N"/>
    <property type="match status" value="1"/>
</dbReference>
<evidence type="ECO:0000256" key="7">
    <source>
        <dbReference type="RuleBase" id="RU362125"/>
    </source>
</evidence>
<dbReference type="InterPro" id="IPR046373">
    <property type="entry name" value="Acyl-CoA_Oxase/DH_mid-dom_sf"/>
</dbReference>
<dbReference type="InterPro" id="IPR050741">
    <property type="entry name" value="Acyl-CoA_dehydrogenase"/>
</dbReference>
<dbReference type="InterPro" id="IPR006091">
    <property type="entry name" value="Acyl-CoA_Oxase/DH_mid-dom"/>
</dbReference>
<evidence type="ECO:0000259" key="10">
    <source>
        <dbReference type="Pfam" id="PF02771"/>
    </source>
</evidence>
<dbReference type="RefSeq" id="WP_338227582.1">
    <property type="nucleotide sequence ID" value="NZ_BTPE01000003.1"/>
</dbReference>
<evidence type="ECO:0000256" key="2">
    <source>
        <dbReference type="ARBA" id="ARBA00009347"/>
    </source>
</evidence>
<evidence type="ECO:0000256" key="1">
    <source>
        <dbReference type="ARBA" id="ARBA00001974"/>
    </source>
</evidence>
<evidence type="ECO:0000256" key="6">
    <source>
        <dbReference type="ARBA" id="ARBA00023002"/>
    </source>
</evidence>
<comment type="cofactor">
    <cofactor evidence="1 7">
        <name>FAD</name>
        <dbReference type="ChEBI" id="CHEBI:57692"/>
    </cofactor>
</comment>
<dbReference type="SUPFAM" id="SSF47203">
    <property type="entry name" value="Acyl-CoA dehydrogenase C-terminal domain-like"/>
    <property type="match status" value="1"/>
</dbReference>
<accession>A0ABQ6PXU7</accession>
<dbReference type="PANTHER" id="PTHR48083">
    <property type="entry name" value="MEDIUM-CHAIN SPECIFIC ACYL-COA DEHYDROGENASE, MITOCHONDRIAL-RELATED"/>
    <property type="match status" value="1"/>
</dbReference>
<dbReference type="PANTHER" id="PTHR48083:SF13">
    <property type="entry name" value="ACYL-COA DEHYDROGENASE FAMILY MEMBER 11"/>
    <property type="match status" value="1"/>
</dbReference>
<evidence type="ECO:0000313" key="12">
    <source>
        <dbReference type="Proteomes" id="UP001307705"/>
    </source>
</evidence>
<proteinExistence type="inferred from homology"/>
<comment type="subunit">
    <text evidence="3">Homodimer.</text>
</comment>
<feature type="domain" description="Acyl-CoA oxidase/dehydrogenase middle" evidence="9">
    <location>
        <begin position="133"/>
        <end position="234"/>
    </location>
</feature>
<dbReference type="InterPro" id="IPR009075">
    <property type="entry name" value="AcylCo_DH/oxidase_C"/>
</dbReference>
<sequence>MSTSTTSPVTPSELSQLLEKYRGFVEDKLFPIDLDVVKGPFRSFLPQLHSLREQAKTMGLFAPHLSPEEGGLGLTLVQFARVSEILGQSPIGHFVFNCAAPDIGNMELLHMFGSASQKSTWLGPLQKGEIRSCFAMTEPQLPGSNPVHLATTAVREGNEYLINGHKWFTTAADGAQFTIVMAVTNPEASSPYQRASMLIVPLDNPGFKLIRNIPIMGEAGEDYLSHAEVKFENCRVPASNLIGEEGQGFALAQERLGPGRIHHCMRWIGIAERAFDMMCKRAMSRELDIGKPLAEKQTIQNWIAESRAEIKASRLMVLDTAEKMQELGAKAVREDISTIKFFVADVLMKVIDRAIQVHGALGITDDTLLSFWYRHERGARIYDGPDEVHKSSLAKSILKSYQKKANG</sequence>
<name>A0ABQ6PXU7_9BACT</name>
<reference evidence="11 12" key="1">
    <citation type="submission" date="2023-08" db="EMBL/GenBank/DDBJ databases">
        <title>Draft genome sequence of Algoriphagus taiwanensis.</title>
        <authorList>
            <person name="Takatani N."/>
            <person name="Hosokawa M."/>
            <person name="Sawabe T."/>
        </authorList>
    </citation>
    <scope>NUCLEOTIDE SEQUENCE [LARGE SCALE GENOMIC DNA]</scope>
    <source>
        <strain evidence="11 12">JCM 19755</strain>
    </source>
</reference>
<keyword evidence="12" id="KW-1185">Reference proteome</keyword>
<dbReference type="InterPro" id="IPR013786">
    <property type="entry name" value="AcylCoA_DH/ox_N"/>
</dbReference>
<dbReference type="Gene3D" id="1.10.540.10">
    <property type="entry name" value="Acyl-CoA dehydrogenase/oxidase, N-terminal domain"/>
    <property type="match status" value="1"/>
</dbReference>
<comment type="caution">
    <text evidence="11">The sequence shown here is derived from an EMBL/GenBank/DDBJ whole genome shotgun (WGS) entry which is preliminary data.</text>
</comment>
<dbReference type="Pfam" id="PF00441">
    <property type="entry name" value="Acyl-CoA_dh_1"/>
    <property type="match status" value="1"/>
</dbReference>
<dbReference type="EMBL" id="BTPE01000003">
    <property type="protein sequence ID" value="GMQ32777.1"/>
    <property type="molecule type" value="Genomic_DNA"/>
</dbReference>
<feature type="domain" description="Acyl-CoA dehydrogenase/oxidase N-terminal" evidence="10">
    <location>
        <begin position="13"/>
        <end position="129"/>
    </location>
</feature>
<evidence type="ECO:0000259" key="9">
    <source>
        <dbReference type="Pfam" id="PF02770"/>
    </source>
</evidence>
<dbReference type="Proteomes" id="UP001307705">
    <property type="component" value="Unassembled WGS sequence"/>
</dbReference>
<keyword evidence="6 7" id="KW-0560">Oxidoreductase</keyword>
<gene>
    <name evidence="11" type="ORF">Ataiwa_10490</name>
</gene>
<dbReference type="InterPro" id="IPR009100">
    <property type="entry name" value="AcylCoA_DH/oxidase_NM_dom_sf"/>
</dbReference>
<keyword evidence="4 7" id="KW-0285">Flavoprotein</keyword>
<dbReference type="SUPFAM" id="SSF56645">
    <property type="entry name" value="Acyl-CoA dehydrogenase NM domain-like"/>
    <property type="match status" value="1"/>
</dbReference>
<evidence type="ECO:0000256" key="5">
    <source>
        <dbReference type="ARBA" id="ARBA00022827"/>
    </source>
</evidence>
<dbReference type="InterPro" id="IPR036250">
    <property type="entry name" value="AcylCo_DH-like_C"/>
</dbReference>
<feature type="domain" description="Acyl-CoA dehydrogenase/oxidase C-terminal" evidence="8">
    <location>
        <begin position="246"/>
        <end position="398"/>
    </location>
</feature>
<dbReference type="Pfam" id="PF02770">
    <property type="entry name" value="Acyl-CoA_dh_M"/>
    <property type="match status" value="1"/>
</dbReference>